<dbReference type="PANTHER" id="PTHR35869">
    <property type="entry name" value="OUTER-MEMBRANE LIPOPROTEIN CARRIER PROTEIN"/>
    <property type="match status" value="1"/>
</dbReference>
<dbReference type="Gene3D" id="2.50.20.10">
    <property type="entry name" value="Lipoprotein localisation LolA/LolB/LppX"/>
    <property type="match status" value="1"/>
</dbReference>
<dbReference type="Proteomes" id="UP000236893">
    <property type="component" value="Unassembled WGS sequence"/>
</dbReference>
<gene>
    <name evidence="3" type="ORF">C3K47_04430</name>
</gene>
<dbReference type="CDD" id="cd16325">
    <property type="entry name" value="LolA"/>
    <property type="match status" value="1"/>
</dbReference>
<evidence type="ECO:0000256" key="1">
    <source>
        <dbReference type="ARBA" id="ARBA00022729"/>
    </source>
</evidence>
<dbReference type="InterPro" id="IPR004564">
    <property type="entry name" value="OM_lipoprot_carrier_LolA-like"/>
</dbReference>
<reference evidence="3 4" key="1">
    <citation type="submission" date="2018-01" db="EMBL/GenBank/DDBJ databases">
        <authorList>
            <person name="Gaut B.S."/>
            <person name="Morton B.R."/>
            <person name="Clegg M.T."/>
            <person name="Duvall M.R."/>
        </authorList>
    </citation>
    <scope>NUCLEOTIDE SEQUENCE [LARGE SCALE GENOMIC DNA]</scope>
    <source>
        <strain evidence="3 4">HR-AV</strain>
    </source>
</reference>
<dbReference type="Pfam" id="PF03548">
    <property type="entry name" value="LolA"/>
    <property type="match status" value="1"/>
</dbReference>
<dbReference type="OrthoDB" id="9810685at2"/>
<organism evidence="3 4">
    <name type="scientific">Solitalea longa</name>
    <dbReference type="NCBI Taxonomy" id="2079460"/>
    <lineage>
        <taxon>Bacteria</taxon>
        <taxon>Pseudomonadati</taxon>
        <taxon>Bacteroidota</taxon>
        <taxon>Sphingobacteriia</taxon>
        <taxon>Sphingobacteriales</taxon>
        <taxon>Sphingobacteriaceae</taxon>
        <taxon>Solitalea</taxon>
    </lineage>
</organism>
<evidence type="ECO:0000313" key="3">
    <source>
        <dbReference type="EMBL" id="POY37785.1"/>
    </source>
</evidence>
<sequence>MKKTLFTSALAIIVSVAAFAQSPAEKQAKDILTGVSAKYRSLDGLKTDFSYTLENPSEKINETQNGTLYIKQKSNKYKVILGGTELFSDGKLSYTYLKETKELQINNLEKNGESLNPTQIFTIYEKGYKYMLKGEKKDGASTVQLIDLVPLATKQFSKIELTVDKKLKQLKQIKIFDKNGNRYTYKVKTFVQNPKVDDSFFAFDKKKYPGVDVVDLR</sequence>
<feature type="signal peptide" evidence="2">
    <location>
        <begin position="1"/>
        <end position="20"/>
    </location>
</feature>
<evidence type="ECO:0000256" key="2">
    <source>
        <dbReference type="SAM" id="SignalP"/>
    </source>
</evidence>
<keyword evidence="4" id="KW-1185">Reference proteome</keyword>
<dbReference type="InterPro" id="IPR029046">
    <property type="entry name" value="LolA/LolB/LppX"/>
</dbReference>
<comment type="caution">
    <text evidence="3">The sequence shown here is derived from an EMBL/GenBank/DDBJ whole genome shotgun (WGS) entry which is preliminary data.</text>
</comment>
<feature type="chain" id="PRO_5015604739" evidence="2">
    <location>
        <begin position="21"/>
        <end position="217"/>
    </location>
</feature>
<dbReference type="PANTHER" id="PTHR35869:SF1">
    <property type="entry name" value="OUTER-MEMBRANE LIPOPROTEIN CARRIER PROTEIN"/>
    <property type="match status" value="1"/>
</dbReference>
<keyword evidence="1 2" id="KW-0732">Signal</keyword>
<proteinExistence type="predicted"/>
<accession>A0A2S5A5G1</accession>
<dbReference type="EMBL" id="PQVF01000003">
    <property type="protein sequence ID" value="POY37785.1"/>
    <property type="molecule type" value="Genomic_DNA"/>
</dbReference>
<dbReference type="SUPFAM" id="SSF89392">
    <property type="entry name" value="Prokaryotic lipoproteins and lipoprotein localization factors"/>
    <property type="match status" value="1"/>
</dbReference>
<protein>
    <submittedName>
        <fullName evidence="3">Gliding motility protein</fullName>
    </submittedName>
</protein>
<evidence type="ECO:0000313" key="4">
    <source>
        <dbReference type="Proteomes" id="UP000236893"/>
    </source>
</evidence>
<dbReference type="RefSeq" id="WP_103787916.1">
    <property type="nucleotide sequence ID" value="NZ_PQVF01000003.1"/>
</dbReference>
<name>A0A2S5A5G1_9SPHI</name>
<dbReference type="AlphaFoldDB" id="A0A2S5A5G1"/>